<dbReference type="InterPro" id="IPR001647">
    <property type="entry name" value="HTH_TetR"/>
</dbReference>
<dbReference type="InterPro" id="IPR009057">
    <property type="entry name" value="Homeodomain-like_sf"/>
</dbReference>
<dbReference type="SUPFAM" id="SSF48498">
    <property type="entry name" value="Tetracyclin repressor-like, C-terminal domain"/>
    <property type="match status" value="1"/>
</dbReference>
<feature type="domain" description="HTH tetR-type" evidence="5">
    <location>
        <begin position="21"/>
        <end position="81"/>
    </location>
</feature>
<evidence type="ECO:0000256" key="2">
    <source>
        <dbReference type="ARBA" id="ARBA00023125"/>
    </source>
</evidence>
<evidence type="ECO:0000313" key="6">
    <source>
        <dbReference type="EMBL" id="GAA1521800.1"/>
    </source>
</evidence>
<dbReference type="Gene3D" id="1.10.357.10">
    <property type="entry name" value="Tetracycline Repressor, domain 2"/>
    <property type="match status" value="1"/>
</dbReference>
<dbReference type="PANTHER" id="PTHR47506">
    <property type="entry name" value="TRANSCRIPTIONAL REGULATORY PROTEIN"/>
    <property type="match status" value="1"/>
</dbReference>
<dbReference type="InterPro" id="IPR036271">
    <property type="entry name" value="Tet_transcr_reg_TetR-rel_C_sf"/>
</dbReference>
<dbReference type="SUPFAM" id="SSF46689">
    <property type="entry name" value="Homeodomain-like"/>
    <property type="match status" value="1"/>
</dbReference>
<evidence type="ECO:0000256" key="3">
    <source>
        <dbReference type="ARBA" id="ARBA00023163"/>
    </source>
</evidence>
<accession>A0ABP4LGK2</accession>
<gene>
    <name evidence="6" type="ORF">GCM10009741_23670</name>
</gene>
<name>A0ABP4LGK2_9ACTN</name>
<comment type="caution">
    <text evidence="6">The sequence shown here is derived from an EMBL/GenBank/DDBJ whole genome shotgun (WGS) entry which is preliminary data.</text>
</comment>
<sequence length="214" mass="23182">MADHSAVDSPAAETTLNVPDLEIRARILESAAALFYTKGVASTSLTDIRKASSTSESQLSNHFPDKTSLVHAVIDIQSRHVLAREEDRLAEVTSFSGLRRWRDALIRSNTLQDGSYGCALGSMSTELSDKDERSRTALALAFRSWQQLLVDALERLRQQGVLSPDVDTRKLGTGLLAALQGGYVLAQNAHSSQPMADALDMALDRISSFATHAG</sequence>
<dbReference type="EMBL" id="BAAANC010000001">
    <property type="protein sequence ID" value="GAA1521800.1"/>
    <property type="molecule type" value="Genomic_DNA"/>
</dbReference>
<keyword evidence="1" id="KW-0805">Transcription regulation</keyword>
<evidence type="ECO:0000256" key="4">
    <source>
        <dbReference type="PROSITE-ProRule" id="PRU00335"/>
    </source>
</evidence>
<reference evidence="7" key="1">
    <citation type="journal article" date="2019" name="Int. J. Syst. Evol. Microbiol.">
        <title>The Global Catalogue of Microorganisms (GCM) 10K type strain sequencing project: providing services to taxonomists for standard genome sequencing and annotation.</title>
        <authorList>
            <consortium name="The Broad Institute Genomics Platform"/>
            <consortium name="The Broad Institute Genome Sequencing Center for Infectious Disease"/>
            <person name="Wu L."/>
            <person name="Ma J."/>
        </authorList>
    </citation>
    <scope>NUCLEOTIDE SEQUENCE [LARGE SCALE GENOMIC DNA]</scope>
    <source>
        <strain evidence="7">JCM 14303</strain>
    </source>
</reference>
<keyword evidence="2 4" id="KW-0238">DNA-binding</keyword>
<dbReference type="Pfam" id="PF21993">
    <property type="entry name" value="TetR_C_13_2"/>
    <property type="match status" value="1"/>
</dbReference>
<dbReference type="Pfam" id="PF00440">
    <property type="entry name" value="TetR_N"/>
    <property type="match status" value="1"/>
</dbReference>
<keyword evidence="3" id="KW-0804">Transcription</keyword>
<evidence type="ECO:0000256" key="1">
    <source>
        <dbReference type="ARBA" id="ARBA00023015"/>
    </source>
</evidence>
<protein>
    <submittedName>
        <fullName evidence="6">TetR/AcrR family transcriptional regulator</fullName>
    </submittedName>
</protein>
<dbReference type="InterPro" id="IPR054156">
    <property type="entry name" value="YxaF_TetR_C"/>
</dbReference>
<keyword evidence="7" id="KW-1185">Reference proteome</keyword>
<dbReference type="RefSeq" id="WP_344173023.1">
    <property type="nucleotide sequence ID" value="NZ_BAAANC010000001.1"/>
</dbReference>
<dbReference type="PANTHER" id="PTHR47506:SF1">
    <property type="entry name" value="HTH-TYPE TRANSCRIPTIONAL REGULATOR YJDC"/>
    <property type="match status" value="1"/>
</dbReference>
<feature type="DNA-binding region" description="H-T-H motif" evidence="4">
    <location>
        <begin position="44"/>
        <end position="63"/>
    </location>
</feature>
<evidence type="ECO:0000313" key="7">
    <source>
        <dbReference type="Proteomes" id="UP001500363"/>
    </source>
</evidence>
<dbReference type="PROSITE" id="PS50977">
    <property type="entry name" value="HTH_TETR_2"/>
    <property type="match status" value="1"/>
</dbReference>
<organism evidence="6 7">
    <name type="scientific">Kribbella lupini</name>
    <dbReference type="NCBI Taxonomy" id="291602"/>
    <lineage>
        <taxon>Bacteria</taxon>
        <taxon>Bacillati</taxon>
        <taxon>Actinomycetota</taxon>
        <taxon>Actinomycetes</taxon>
        <taxon>Propionibacteriales</taxon>
        <taxon>Kribbellaceae</taxon>
        <taxon>Kribbella</taxon>
    </lineage>
</organism>
<evidence type="ECO:0000259" key="5">
    <source>
        <dbReference type="PROSITE" id="PS50977"/>
    </source>
</evidence>
<proteinExistence type="predicted"/>
<dbReference type="Proteomes" id="UP001500363">
    <property type="component" value="Unassembled WGS sequence"/>
</dbReference>